<proteinExistence type="predicted"/>
<organism evidence="2">
    <name type="scientific">hydrocarbon metagenome</name>
    <dbReference type="NCBI Taxonomy" id="938273"/>
    <lineage>
        <taxon>unclassified sequences</taxon>
        <taxon>metagenomes</taxon>
        <taxon>ecological metagenomes</taxon>
    </lineage>
</organism>
<keyword evidence="1" id="KW-0472">Membrane</keyword>
<reference evidence="2" key="1">
    <citation type="journal article" date="2015" name="Proc. Natl. Acad. Sci. U.S.A.">
        <title>Networks of energetic and metabolic interactions define dynamics in microbial communities.</title>
        <authorList>
            <person name="Embree M."/>
            <person name="Liu J.K."/>
            <person name="Al-Bassam M.M."/>
            <person name="Zengler K."/>
        </authorList>
    </citation>
    <scope>NUCLEOTIDE SEQUENCE</scope>
</reference>
<evidence type="ECO:0000256" key="1">
    <source>
        <dbReference type="SAM" id="Phobius"/>
    </source>
</evidence>
<accession>A0A0W8G8N9</accession>
<keyword evidence="1" id="KW-0812">Transmembrane</keyword>
<name>A0A0W8G8N9_9ZZZZ</name>
<feature type="transmembrane region" description="Helical" evidence="1">
    <location>
        <begin position="7"/>
        <end position="25"/>
    </location>
</feature>
<keyword evidence="1" id="KW-1133">Transmembrane helix</keyword>
<evidence type="ECO:0000313" key="2">
    <source>
        <dbReference type="EMBL" id="KUG29377.1"/>
    </source>
</evidence>
<gene>
    <name evidence="2" type="ORF">ASZ90_000731</name>
</gene>
<sequence length="163" mass="17667">MTKREKMLLGIMGTAVIVGVGMFLMPGSGRVGLPKGQDAAVTVAKSNAEAQAKMVKDAGASALEAQVADMALRPWNTTVFYDKPLDIQSETVRDASMPAYTGYVEVGALRLAIIDGYEYREGDELETGSFLVEQITPPQVTLRGIDNGKFVRLPYQDPSFFTQ</sequence>
<comment type="caution">
    <text evidence="2">The sequence shown here is derived from an EMBL/GenBank/DDBJ whole genome shotgun (WGS) entry which is preliminary data.</text>
</comment>
<dbReference type="AlphaFoldDB" id="A0A0W8G8N9"/>
<protein>
    <submittedName>
        <fullName evidence="2">Uncharacterized protein</fullName>
    </submittedName>
</protein>
<dbReference type="EMBL" id="LNQE01000093">
    <property type="protein sequence ID" value="KUG29377.1"/>
    <property type="molecule type" value="Genomic_DNA"/>
</dbReference>